<evidence type="ECO:0000313" key="4">
    <source>
        <dbReference type="Proteomes" id="UP000433652"/>
    </source>
</evidence>
<dbReference type="AlphaFoldDB" id="A0A6I4SYQ6"/>
<dbReference type="EMBL" id="WTYM01000033">
    <property type="protein sequence ID" value="MXO59412.1"/>
    <property type="molecule type" value="Genomic_DNA"/>
</dbReference>
<dbReference type="RefSeq" id="WP_159793757.1">
    <property type="nucleotide sequence ID" value="NZ_WTYM01000033.1"/>
</dbReference>
<reference evidence="3 4" key="1">
    <citation type="submission" date="2019-12" db="EMBL/GenBank/DDBJ databases">
        <title>Genomic-based taxomic classification of the family Erythrobacteraceae.</title>
        <authorList>
            <person name="Xu L."/>
        </authorList>
    </citation>
    <scope>NUCLEOTIDE SEQUENCE [LARGE SCALE GENOMIC DNA]</scope>
    <source>
        <strain evidence="3 4">MCCC 1K01500</strain>
    </source>
</reference>
<evidence type="ECO:0000313" key="3">
    <source>
        <dbReference type="EMBL" id="MXO59412.1"/>
    </source>
</evidence>
<gene>
    <name evidence="3" type="ORF">GRI89_07645</name>
</gene>
<evidence type="ECO:0000256" key="1">
    <source>
        <dbReference type="SAM" id="MobiDB-lite"/>
    </source>
</evidence>
<name>A0A6I4SYQ6_9SPHN</name>
<dbReference type="PROSITE" id="PS51257">
    <property type="entry name" value="PROKAR_LIPOPROTEIN"/>
    <property type="match status" value="1"/>
</dbReference>
<feature type="region of interest" description="Disordered" evidence="1">
    <location>
        <begin position="21"/>
        <end position="42"/>
    </location>
</feature>
<feature type="compositionally biased region" description="Polar residues" evidence="1">
    <location>
        <begin position="31"/>
        <end position="42"/>
    </location>
</feature>
<dbReference type="InterPro" id="IPR009683">
    <property type="entry name" value="Extensin-like_C"/>
</dbReference>
<comment type="caution">
    <text evidence="3">The sequence shown here is derived from an EMBL/GenBank/DDBJ whole genome shotgun (WGS) entry which is preliminary data.</text>
</comment>
<dbReference type="Pfam" id="PF06904">
    <property type="entry name" value="Extensin-like_C"/>
    <property type="match status" value="1"/>
</dbReference>
<evidence type="ECO:0000259" key="2">
    <source>
        <dbReference type="Pfam" id="PF06904"/>
    </source>
</evidence>
<keyword evidence="4" id="KW-1185">Reference proteome</keyword>
<proteinExistence type="predicted"/>
<sequence length="227" mass="23924">MSKWPVLLLAAGSLAGCSVVPSGGERGTEPSPRQVTSTQPRISNAPGVGQCLSELGGARAGFVPLPDEYFGDGCSNIGTVQLSSLQSDQAQIALSNIGPVTCTVAETLAGWARYGVDRAARQLLGSPIRSIETFGSYSCRNVAGSGRLSAHATADAIDVAAFVLEDGRRISVEQGWNGGTDAERRFLRLVHESACKRFGTVLGPNYNAAHYNHFHVEKVIDGSAFCR</sequence>
<protein>
    <submittedName>
        <fullName evidence="3">Extensin</fullName>
    </submittedName>
</protein>
<dbReference type="Proteomes" id="UP000433652">
    <property type="component" value="Unassembled WGS sequence"/>
</dbReference>
<accession>A0A6I4SYQ6</accession>
<feature type="domain" description="Extensin-like C-terminal" evidence="2">
    <location>
        <begin position="50"/>
        <end position="227"/>
    </location>
</feature>
<organism evidence="3 4">
    <name type="scientific">Croceibacterium salegens</name>
    <dbReference type="NCBI Taxonomy" id="1737568"/>
    <lineage>
        <taxon>Bacteria</taxon>
        <taxon>Pseudomonadati</taxon>
        <taxon>Pseudomonadota</taxon>
        <taxon>Alphaproteobacteria</taxon>
        <taxon>Sphingomonadales</taxon>
        <taxon>Erythrobacteraceae</taxon>
        <taxon>Croceibacterium</taxon>
    </lineage>
</organism>
<dbReference type="OrthoDB" id="9809788at2"/>